<dbReference type="Gene3D" id="3.60.21.10">
    <property type="match status" value="1"/>
</dbReference>
<dbReference type="GO" id="GO:0046872">
    <property type="term" value="F:metal ion binding"/>
    <property type="evidence" value="ECO:0007669"/>
    <property type="project" value="UniProtKB-KW"/>
</dbReference>
<organism evidence="7 8">
    <name type="scientific">Vagococcus acidifermentans</name>
    <dbReference type="NCBI Taxonomy" id="564710"/>
    <lineage>
        <taxon>Bacteria</taxon>
        <taxon>Bacillati</taxon>
        <taxon>Bacillota</taxon>
        <taxon>Bacilli</taxon>
        <taxon>Lactobacillales</taxon>
        <taxon>Enterococcaceae</taxon>
        <taxon>Vagococcus</taxon>
    </lineage>
</organism>
<evidence type="ECO:0000256" key="4">
    <source>
        <dbReference type="ARBA" id="ARBA00025742"/>
    </source>
</evidence>
<dbReference type="Proteomes" id="UP000286773">
    <property type="component" value="Unassembled WGS sequence"/>
</dbReference>
<dbReference type="PANTHER" id="PTHR42988">
    <property type="entry name" value="PHOSPHOHYDROLASE"/>
    <property type="match status" value="1"/>
</dbReference>
<dbReference type="Pfam" id="PF00149">
    <property type="entry name" value="Metallophos"/>
    <property type="match status" value="1"/>
</dbReference>
<dbReference type="SUPFAM" id="SSF56300">
    <property type="entry name" value="Metallo-dependent phosphatases"/>
    <property type="match status" value="1"/>
</dbReference>
<accession>A0A430AQP3</accession>
<evidence type="ECO:0000256" key="2">
    <source>
        <dbReference type="ARBA" id="ARBA00022801"/>
    </source>
</evidence>
<evidence type="ECO:0000313" key="7">
    <source>
        <dbReference type="EMBL" id="RSU10438.1"/>
    </source>
</evidence>
<dbReference type="GO" id="GO:0016787">
    <property type="term" value="F:hydrolase activity"/>
    <property type="evidence" value="ECO:0007669"/>
    <property type="project" value="UniProtKB-KW"/>
</dbReference>
<dbReference type="AlphaFoldDB" id="A0A430AQP3"/>
<evidence type="ECO:0000256" key="3">
    <source>
        <dbReference type="ARBA" id="ARBA00023004"/>
    </source>
</evidence>
<dbReference type="Gene3D" id="1.10.246.180">
    <property type="match status" value="1"/>
</dbReference>
<keyword evidence="8" id="KW-1185">Reference proteome</keyword>
<dbReference type="InterPro" id="IPR050884">
    <property type="entry name" value="CNP_phosphodiesterase-III"/>
</dbReference>
<dbReference type="Pfam" id="PF17839">
    <property type="entry name" value="CNP_C_terminal"/>
    <property type="match status" value="1"/>
</dbReference>
<comment type="caution">
    <text evidence="7">The sequence shown here is derived from an EMBL/GenBank/DDBJ whole genome shotgun (WGS) entry which is preliminary data.</text>
</comment>
<gene>
    <name evidence="7" type="ORF">CBF27_10515</name>
</gene>
<evidence type="ECO:0000259" key="5">
    <source>
        <dbReference type="Pfam" id="PF00149"/>
    </source>
</evidence>
<evidence type="ECO:0000256" key="1">
    <source>
        <dbReference type="ARBA" id="ARBA00022723"/>
    </source>
</evidence>
<keyword evidence="2" id="KW-0378">Hydrolase</keyword>
<reference evidence="7 8" key="1">
    <citation type="submission" date="2017-05" db="EMBL/GenBank/DDBJ databases">
        <title>Vagococcus spp. assemblies.</title>
        <authorList>
            <person name="Gulvik C.A."/>
        </authorList>
    </citation>
    <scope>NUCLEOTIDE SEQUENCE [LARGE SCALE GENOMIC DNA]</scope>
    <source>
        <strain evidence="7 8">LMG 24798</strain>
    </source>
</reference>
<keyword evidence="1" id="KW-0479">Metal-binding</keyword>
<dbReference type="OrthoDB" id="2036332at2"/>
<name>A0A430AQP3_9ENTE</name>
<evidence type="ECO:0008006" key="9">
    <source>
        <dbReference type="Google" id="ProtNLM"/>
    </source>
</evidence>
<dbReference type="PANTHER" id="PTHR42988:SF2">
    <property type="entry name" value="CYCLIC NUCLEOTIDE PHOSPHODIESTERASE CBUA0032-RELATED"/>
    <property type="match status" value="1"/>
</dbReference>
<proteinExistence type="inferred from homology"/>
<comment type="similarity">
    <text evidence="4">Belongs to the cyclic nucleotide phosphodiesterase class-III family.</text>
</comment>
<evidence type="ECO:0000259" key="6">
    <source>
        <dbReference type="Pfam" id="PF17839"/>
    </source>
</evidence>
<sequence length="460" mass="52675">MRTLKRKLTSFLLIGLLLCVTGVAVYWKNTSDNVFRKTYVEKRYAHRPVTEQDSIWVITDLHYFSDKLHDRGKAFQLIKNNTNGIVLDYQQELMEALIWQIEQHRPRLLIIPGDLTFNGEKQSAVELADYLARIEALETQVYVIPGNHDLCNGWSKTYYRESPAPAEQLTPAEFSELFDNMGYSEAISRDSRSLSYAVCPFEDLMLLMLDSSEYAETDQLNPPVHAGRLTPQTMDWAADMLAYAKTNDLLVIPVIHHNLMAHNEQINKGFVLDNAADIQKLFSDYALPVSLSGHSHAQNIACKQIQGHHICDIVTGCFASLSNSIGKITVSPRQIHYKRAPLNVAEWAKATRQTNPDLLNYSDYSYQLFFRHRMGMANEQMYNEHWFDVDTADQIAAFAARVNTWYFDGCVPLSDSEKEVLEHDDGYLLLQQQEDSFLRCYLEDVLSANGENHCEITIQR</sequence>
<feature type="domain" description="Calcineurin-like phosphoesterase" evidence="5">
    <location>
        <begin position="55"/>
        <end position="297"/>
    </location>
</feature>
<dbReference type="EMBL" id="NGKC01000012">
    <property type="protein sequence ID" value="RSU10438.1"/>
    <property type="molecule type" value="Genomic_DNA"/>
</dbReference>
<protein>
    <recommendedName>
        <fullName evidence="9">Calcineurin-like phosphoesterase domain-containing protein</fullName>
    </recommendedName>
</protein>
<evidence type="ECO:0000313" key="8">
    <source>
        <dbReference type="Proteomes" id="UP000286773"/>
    </source>
</evidence>
<dbReference type="InterPro" id="IPR040869">
    <property type="entry name" value="CNP_C"/>
</dbReference>
<dbReference type="InterPro" id="IPR029052">
    <property type="entry name" value="Metallo-depent_PP-like"/>
</dbReference>
<keyword evidence="3" id="KW-0408">Iron</keyword>
<dbReference type="InterPro" id="IPR004843">
    <property type="entry name" value="Calcineurin-like_PHP"/>
</dbReference>
<feature type="domain" description="Cyclic nucleotide phosphodiesterase C-terminal" evidence="6">
    <location>
        <begin position="343"/>
        <end position="448"/>
    </location>
</feature>